<proteinExistence type="predicted"/>
<keyword evidence="3" id="KW-1185">Reference proteome</keyword>
<keyword evidence="1" id="KW-1133">Transmembrane helix</keyword>
<protein>
    <submittedName>
        <fullName evidence="2">Uncharacterized protein</fullName>
    </submittedName>
</protein>
<accession>A0ABN5XIV9</accession>
<dbReference type="EMBL" id="AP019781">
    <property type="protein sequence ID" value="BBL68603.1"/>
    <property type="molecule type" value="Genomic_DNA"/>
</dbReference>
<sequence length="313" mass="36284">MDDATLANIAVAIATLLLVFVTVYYNSSNIKQIKKQLRIQQRQITALLSNQEPHILVKKSHFVGNELNMSLLNIGGGTAYQIVVASNFYRVKLRRSKEEQQIIQEFFLMDRDEDLKDLFDPTENQEFLFPSGLGWENDNFLVKTAKRLGLASKFLKVHPKASVALVKCQDDGEAILKPGEVTKIFRANPVFFVTDREERDFYGVNKIHQCFDFEKLRSFCQQNKTRYIAVRFSIHSKDAVQNTFFHQEIREFIVDLEEDATLQDAYVKERDLAIKMITFSSRDSDKMCMSLHFYTHSKQNRMIPAEIFDDEIA</sequence>
<organism evidence="2 3">
    <name type="scientific">Methanoculleus chikugoensis</name>
    <dbReference type="NCBI Taxonomy" id="118126"/>
    <lineage>
        <taxon>Archaea</taxon>
        <taxon>Methanobacteriati</taxon>
        <taxon>Methanobacteriota</taxon>
        <taxon>Stenosarchaea group</taxon>
        <taxon>Methanomicrobia</taxon>
        <taxon>Methanomicrobiales</taxon>
        <taxon>Methanomicrobiaceae</taxon>
        <taxon>Methanoculleus</taxon>
    </lineage>
</organism>
<feature type="transmembrane region" description="Helical" evidence="1">
    <location>
        <begin position="6"/>
        <end position="25"/>
    </location>
</feature>
<evidence type="ECO:0000256" key="1">
    <source>
        <dbReference type="SAM" id="Phobius"/>
    </source>
</evidence>
<reference evidence="2 3" key="1">
    <citation type="submission" date="2019-06" db="EMBL/GenBank/DDBJ databases">
        <title>Complete genome sequence of Methanoculleus chikugoensis strain MG62.</title>
        <authorList>
            <person name="Asakawa S."/>
            <person name="Dianou D."/>
        </authorList>
    </citation>
    <scope>NUCLEOTIDE SEQUENCE [LARGE SCALE GENOMIC DNA]</scope>
    <source>
        <strain evidence="2 3">MG62</strain>
    </source>
</reference>
<dbReference type="Proteomes" id="UP000824969">
    <property type="component" value="Chromosome"/>
</dbReference>
<keyword evidence="1" id="KW-0812">Transmembrane</keyword>
<evidence type="ECO:0000313" key="3">
    <source>
        <dbReference type="Proteomes" id="UP000824969"/>
    </source>
</evidence>
<name>A0ABN5XIV9_9EURY</name>
<dbReference type="GeneID" id="66131313"/>
<dbReference type="RefSeq" id="WP_221056678.1">
    <property type="nucleotide sequence ID" value="NZ_AP019781.1"/>
</dbReference>
<evidence type="ECO:0000313" key="2">
    <source>
        <dbReference type="EMBL" id="BBL68603.1"/>
    </source>
</evidence>
<keyword evidence="1" id="KW-0472">Membrane</keyword>
<gene>
    <name evidence="2" type="ORF">MchiMG62_17840</name>
</gene>